<gene>
    <name evidence="1" type="ORF">LHA35_12400</name>
</gene>
<keyword evidence="2" id="KW-1185">Reference proteome</keyword>
<evidence type="ECO:0000313" key="2">
    <source>
        <dbReference type="Proteomes" id="UP001139311"/>
    </source>
</evidence>
<sequence>MQAGEGPVLVRIGPSGLTRLAADPTLADIALIDLPAPGFALLRGDVPRIRAAFGLAVAWKGRPACLPRPHGQPRPANS</sequence>
<dbReference type="AlphaFoldDB" id="A0A9X1L809"/>
<organism evidence="1 2">
    <name type="scientific">Roseicella aerolata</name>
    <dbReference type="NCBI Taxonomy" id="2883479"/>
    <lineage>
        <taxon>Bacteria</taxon>
        <taxon>Pseudomonadati</taxon>
        <taxon>Pseudomonadota</taxon>
        <taxon>Alphaproteobacteria</taxon>
        <taxon>Acetobacterales</taxon>
        <taxon>Roseomonadaceae</taxon>
        <taxon>Roseicella</taxon>
    </lineage>
</organism>
<reference evidence="1" key="1">
    <citation type="submission" date="2021-10" db="EMBL/GenBank/DDBJ databases">
        <title>Roseicella aerolatum sp. nov., isolated from aerosols of e-waste dismantling site.</title>
        <authorList>
            <person name="Qin T."/>
        </authorList>
    </citation>
    <scope>NUCLEOTIDE SEQUENCE</scope>
    <source>
        <strain evidence="1">GB24</strain>
    </source>
</reference>
<dbReference type="EMBL" id="JAJAQI010000016">
    <property type="protein sequence ID" value="MCB4822536.1"/>
    <property type="molecule type" value="Genomic_DNA"/>
</dbReference>
<protein>
    <submittedName>
        <fullName evidence="1">Uncharacterized protein</fullName>
    </submittedName>
</protein>
<evidence type="ECO:0000313" key="1">
    <source>
        <dbReference type="EMBL" id="MCB4822536.1"/>
    </source>
</evidence>
<accession>A0A9X1L809</accession>
<dbReference type="Proteomes" id="UP001139311">
    <property type="component" value="Unassembled WGS sequence"/>
</dbReference>
<dbReference type="RefSeq" id="WP_226608582.1">
    <property type="nucleotide sequence ID" value="NZ_JAJAQI010000016.1"/>
</dbReference>
<name>A0A9X1L809_9PROT</name>
<comment type="caution">
    <text evidence="1">The sequence shown here is derived from an EMBL/GenBank/DDBJ whole genome shotgun (WGS) entry which is preliminary data.</text>
</comment>
<proteinExistence type="predicted"/>